<dbReference type="GO" id="GO:0006397">
    <property type="term" value="P:mRNA processing"/>
    <property type="evidence" value="ECO:0007669"/>
    <property type="project" value="UniProtKB-KW"/>
</dbReference>
<dbReference type="AlphaFoldDB" id="A0A1B6F3Q4"/>
<feature type="region of interest" description="Disordered" evidence="2">
    <location>
        <begin position="114"/>
        <end position="272"/>
    </location>
</feature>
<evidence type="ECO:0000259" key="3">
    <source>
        <dbReference type="PROSITE" id="PS51025"/>
    </source>
</evidence>
<dbReference type="InterPro" id="IPR002483">
    <property type="entry name" value="PWI_dom"/>
</dbReference>
<dbReference type="GO" id="GO:0005681">
    <property type="term" value="C:spliceosomal complex"/>
    <property type="evidence" value="ECO:0007669"/>
    <property type="project" value="TreeGrafter"/>
</dbReference>
<proteinExistence type="predicted"/>
<feature type="compositionally biased region" description="Basic and acidic residues" evidence="2">
    <location>
        <begin position="132"/>
        <end position="145"/>
    </location>
</feature>
<protein>
    <recommendedName>
        <fullName evidence="3">PWI domain-containing protein</fullName>
    </recommendedName>
</protein>
<dbReference type="Gene3D" id="1.20.1390.10">
    <property type="entry name" value="PWI domain"/>
    <property type="match status" value="1"/>
</dbReference>
<feature type="compositionally biased region" description="Basic residues" evidence="2">
    <location>
        <begin position="146"/>
        <end position="156"/>
    </location>
</feature>
<feature type="non-terminal residue" evidence="4">
    <location>
        <position position="272"/>
    </location>
</feature>
<dbReference type="InterPro" id="IPR036483">
    <property type="entry name" value="PWI_dom_sf"/>
</dbReference>
<dbReference type="SMART" id="SM00311">
    <property type="entry name" value="PWI"/>
    <property type="match status" value="1"/>
</dbReference>
<feature type="compositionally biased region" description="Basic and acidic residues" evidence="2">
    <location>
        <begin position="228"/>
        <end position="241"/>
    </location>
</feature>
<evidence type="ECO:0000313" key="4">
    <source>
        <dbReference type="EMBL" id="JAS44916.1"/>
    </source>
</evidence>
<dbReference type="GO" id="GO:0003723">
    <property type="term" value="F:RNA binding"/>
    <property type="evidence" value="ECO:0007669"/>
    <property type="project" value="TreeGrafter"/>
</dbReference>
<organism evidence="4">
    <name type="scientific">Cuerna arida</name>
    <dbReference type="NCBI Taxonomy" id="1464854"/>
    <lineage>
        <taxon>Eukaryota</taxon>
        <taxon>Metazoa</taxon>
        <taxon>Ecdysozoa</taxon>
        <taxon>Arthropoda</taxon>
        <taxon>Hexapoda</taxon>
        <taxon>Insecta</taxon>
        <taxon>Pterygota</taxon>
        <taxon>Neoptera</taxon>
        <taxon>Paraneoptera</taxon>
        <taxon>Hemiptera</taxon>
        <taxon>Auchenorrhyncha</taxon>
        <taxon>Membracoidea</taxon>
        <taxon>Cicadellidae</taxon>
        <taxon>Cicadellinae</taxon>
        <taxon>Proconiini</taxon>
        <taxon>Cuerna</taxon>
    </lineage>
</organism>
<dbReference type="InterPro" id="IPR052225">
    <property type="entry name" value="Ser/Arg_repetitive_matrix"/>
</dbReference>
<dbReference type="SUPFAM" id="SSF101233">
    <property type="entry name" value="PWI domain"/>
    <property type="match status" value="1"/>
</dbReference>
<evidence type="ECO:0000256" key="2">
    <source>
        <dbReference type="SAM" id="MobiDB-lite"/>
    </source>
</evidence>
<dbReference type="GO" id="GO:0048024">
    <property type="term" value="P:regulation of mRNA splicing, via spliceosome"/>
    <property type="evidence" value="ECO:0007669"/>
    <property type="project" value="TreeGrafter"/>
</dbReference>
<dbReference type="PANTHER" id="PTHR23148:SF0">
    <property type="entry name" value="SERINE_ARGININE REPETITIVE MATRIX PROTEIN 1"/>
    <property type="match status" value="1"/>
</dbReference>
<keyword evidence="1" id="KW-0507">mRNA processing</keyword>
<dbReference type="EMBL" id="GECZ01024853">
    <property type="protein sequence ID" value="JAS44916.1"/>
    <property type="molecule type" value="Transcribed_RNA"/>
</dbReference>
<feature type="domain" description="PWI" evidence="3">
    <location>
        <begin position="24"/>
        <end position="123"/>
    </location>
</feature>
<reference evidence="4" key="1">
    <citation type="submission" date="2015-11" db="EMBL/GenBank/DDBJ databases">
        <title>De novo transcriptome assembly of four potential Pierce s Disease insect vectors from Arizona vineyards.</title>
        <authorList>
            <person name="Tassone E.E."/>
        </authorList>
    </citation>
    <scope>NUCLEOTIDE SEQUENCE</scope>
</reference>
<dbReference type="PROSITE" id="PS51025">
    <property type="entry name" value="PWI"/>
    <property type="match status" value="1"/>
</dbReference>
<sequence>MMYTGTTAEQDNRFSDKEKKLLKQMKFGELLNQRVDMSKVKVDVIKPWIQEKIASILAVEDDVVIDYILNQLEVQYPDPRKMQINLTGFLNGNNARGFMQDLWQLLLTAQDADDGVPDDVSDKKKAPVKSVDNGHTHKGDKENGRRSRSRSKRSRSNSRDFNGSKSSSKSESKSKSPHKQRKNGKAAQSRSNSRHSADSEADISPSKSKKENSVQTKRHYRNANRNSSHSDEQHSEQEKMAAKKLTNAPAPDKKTTHASKKNSSSRSRSRSR</sequence>
<name>A0A1B6F3Q4_9HEMI</name>
<evidence type="ECO:0000256" key="1">
    <source>
        <dbReference type="ARBA" id="ARBA00022664"/>
    </source>
</evidence>
<dbReference type="PANTHER" id="PTHR23148">
    <property type="entry name" value="SERINE/ARGININE REGULATED NUCLEAR MATRIX PROTEIN"/>
    <property type="match status" value="1"/>
</dbReference>
<dbReference type="Pfam" id="PF01480">
    <property type="entry name" value="PWI"/>
    <property type="match status" value="1"/>
</dbReference>
<feature type="compositionally biased region" description="Basic residues" evidence="2">
    <location>
        <begin position="175"/>
        <end position="184"/>
    </location>
</feature>
<gene>
    <name evidence="4" type="ORF">g.10220</name>
</gene>
<accession>A0A1B6F3Q4</accession>